<dbReference type="PANTHER" id="PTHR22803">
    <property type="entry name" value="MANNOSE, PHOSPHOLIPASE, LECTIN RECEPTOR RELATED"/>
    <property type="match status" value="1"/>
</dbReference>
<evidence type="ECO:0000313" key="3">
    <source>
        <dbReference type="EMBL" id="CAG7827226.1"/>
    </source>
</evidence>
<organism evidence="3 4">
    <name type="scientific">Allacma fusca</name>
    <dbReference type="NCBI Taxonomy" id="39272"/>
    <lineage>
        <taxon>Eukaryota</taxon>
        <taxon>Metazoa</taxon>
        <taxon>Ecdysozoa</taxon>
        <taxon>Arthropoda</taxon>
        <taxon>Hexapoda</taxon>
        <taxon>Collembola</taxon>
        <taxon>Symphypleona</taxon>
        <taxon>Sminthuridae</taxon>
        <taxon>Allacma</taxon>
    </lineage>
</organism>
<feature type="domain" description="C-type lectin" evidence="2">
    <location>
        <begin position="68"/>
        <end position="185"/>
    </location>
</feature>
<name>A0A8J2L6Y3_9HEXA</name>
<keyword evidence="1" id="KW-0732">Signal</keyword>
<feature type="signal peptide" evidence="1">
    <location>
        <begin position="1"/>
        <end position="19"/>
    </location>
</feature>
<proteinExistence type="predicted"/>
<dbReference type="OrthoDB" id="7357196at2759"/>
<dbReference type="PROSITE" id="PS50041">
    <property type="entry name" value="C_TYPE_LECTIN_2"/>
    <property type="match status" value="1"/>
</dbReference>
<dbReference type="EMBL" id="CAJVCH010542709">
    <property type="protein sequence ID" value="CAG7827226.1"/>
    <property type="molecule type" value="Genomic_DNA"/>
</dbReference>
<dbReference type="Proteomes" id="UP000708208">
    <property type="component" value="Unassembled WGS sequence"/>
</dbReference>
<evidence type="ECO:0000259" key="2">
    <source>
        <dbReference type="PROSITE" id="PS50041"/>
    </source>
</evidence>
<dbReference type="Pfam" id="PF00059">
    <property type="entry name" value="Lectin_C"/>
    <property type="match status" value="1"/>
</dbReference>
<feature type="chain" id="PRO_5035321599" description="C-type lectin domain-containing protein" evidence="1">
    <location>
        <begin position="20"/>
        <end position="207"/>
    </location>
</feature>
<keyword evidence="4" id="KW-1185">Reference proteome</keyword>
<reference evidence="3" key="1">
    <citation type="submission" date="2021-06" db="EMBL/GenBank/DDBJ databases">
        <authorList>
            <person name="Hodson N. C."/>
            <person name="Mongue J. A."/>
            <person name="Jaron S. K."/>
        </authorList>
    </citation>
    <scope>NUCLEOTIDE SEQUENCE</scope>
</reference>
<evidence type="ECO:0000256" key="1">
    <source>
        <dbReference type="SAM" id="SignalP"/>
    </source>
</evidence>
<evidence type="ECO:0000313" key="4">
    <source>
        <dbReference type="Proteomes" id="UP000708208"/>
    </source>
</evidence>
<gene>
    <name evidence="3" type="ORF">AFUS01_LOCUS37223</name>
</gene>
<protein>
    <recommendedName>
        <fullName evidence="2">C-type lectin domain-containing protein</fullName>
    </recommendedName>
</protein>
<comment type="caution">
    <text evidence="3">The sequence shown here is derived from an EMBL/GenBank/DDBJ whole genome shotgun (WGS) entry which is preliminary data.</text>
</comment>
<dbReference type="AlphaFoldDB" id="A0A8J2L6Y3"/>
<sequence length="207" mass="24001">MAKILKASLNVCLLWLILADEYCDSLSFERVKDNSPHRRVKRSGLIDAEIKSNDQIEKIPIGKPENNFFIYKKRLNWKTAHDVCEKLEGYLASFHTKAEAEDVVNAIFAMSKFSEDYDWGRTQEEFGLDRRYWIGLSDLFEEGKWTWVGQGKSLGYGTMWYPGQPDHVNFDGSIKSGRHQHCGSLWNPAYFKRDEKLLEARKKALEG</sequence>
<dbReference type="SMART" id="SM00034">
    <property type="entry name" value="CLECT"/>
    <property type="match status" value="1"/>
</dbReference>
<dbReference type="InterPro" id="IPR050111">
    <property type="entry name" value="C-type_lectin/snaclec_domain"/>
</dbReference>
<accession>A0A8J2L6Y3</accession>
<dbReference type="CDD" id="cd00037">
    <property type="entry name" value="CLECT"/>
    <property type="match status" value="1"/>
</dbReference>
<dbReference type="InterPro" id="IPR001304">
    <property type="entry name" value="C-type_lectin-like"/>
</dbReference>